<evidence type="ECO:0000313" key="2">
    <source>
        <dbReference type="EMBL" id="VFJ92935.1"/>
    </source>
</evidence>
<keyword evidence="1" id="KW-0472">Membrane</keyword>
<gene>
    <name evidence="2" type="ORF">BECKH772A_GA0070896_100505</name>
    <name evidence="3" type="ORF">BECKH772B_GA0070898_100505</name>
    <name evidence="4" type="ORF">BECKH772C_GA0070978_100505</name>
</gene>
<evidence type="ECO:0000313" key="3">
    <source>
        <dbReference type="EMBL" id="VFJ93764.1"/>
    </source>
</evidence>
<dbReference type="EMBL" id="CAADFJ010000050">
    <property type="protein sequence ID" value="VFK00653.1"/>
    <property type="molecule type" value="Genomic_DNA"/>
</dbReference>
<dbReference type="AlphaFoldDB" id="A0A450UMK8"/>
<protein>
    <submittedName>
        <fullName evidence="3">Uncharacterized protein</fullName>
    </submittedName>
</protein>
<evidence type="ECO:0000313" key="4">
    <source>
        <dbReference type="EMBL" id="VFK00653.1"/>
    </source>
</evidence>
<organism evidence="3">
    <name type="scientific">Candidatus Kentrum eta</name>
    <dbReference type="NCBI Taxonomy" id="2126337"/>
    <lineage>
        <taxon>Bacteria</taxon>
        <taxon>Pseudomonadati</taxon>
        <taxon>Pseudomonadota</taxon>
        <taxon>Gammaproteobacteria</taxon>
        <taxon>Candidatus Kentrum</taxon>
    </lineage>
</organism>
<feature type="transmembrane region" description="Helical" evidence="1">
    <location>
        <begin position="71"/>
        <end position="88"/>
    </location>
</feature>
<name>A0A450UMK8_9GAMM</name>
<dbReference type="EMBL" id="CAADFG010000050">
    <property type="protein sequence ID" value="VFJ92935.1"/>
    <property type="molecule type" value="Genomic_DNA"/>
</dbReference>
<reference evidence="3" key="1">
    <citation type="submission" date="2019-02" db="EMBL/GenBank/DDBJ databases">
        <authorList>
            <person name="Gruber-Vodicka R. H."/>
            <person name="Seah K. B. B."/>
        </authorList>
    </citation>
    <scope>NUCLEOTIDE SEQUENCE</scope>
    <source>
        <strain evidence="4">BECK_SA2B12</strain>
        <strain evidence="2">BECK_SA2B15</strain>
        <strain evidence="3">BECK_SA2B20</strain>
    </source>
</reference>
<evidence type="ECO:0000256" key="1">
    <source>
        <dbReference type="SAM" id="Phobius"/>
    </source>
</evidence>
<proteinExistence type="predicted"/>
<accession>A0A450UMK8</accession>
<sequence>MRKSSLTQTRDATAQGTRICVLPITDYSRKKIVAGKHHGLNSLCYLRKITFFCFEAYVIPTNRKGKGCYRTLIPFPFLFIFLTDTFVLA</sequence>
<dbReference type="EMBL" id="CAADFI010000050">
    <property type="protein sequence ID" value="VFJ93764.1"/>
    <property type="molecule type" value="Genomic_DNA"/>
</dbReference>
<keyword evidence="1" id="KW-0812">Transmembrane</keyword>
<keyword evidence="1" id="KW-1133">Transmembrane helix</keyword>